<evidence type="ECO:0000313" key="3">
    <source>
        <dbReference type="Proteomes" id="UP000326396"/>
    </source>
</evidence>
<accession>A0A5N6NDZ9</accession>
<organism evidence="2 3">
    <name type="scientific">Mikania micrantha</name>
    <name type="common">bitter vine</name>
    <dbReference type="NCBI Taxonomy" id="192012"/>
    <lineage>
        <taxon>Eukaryota</taxon>
        <taxon>Viridiplantae</taxon>
        <taxon>Streptophyta</taxon>
        <taxon>Embryophyta</taxon>
        <taxon>Tracheophyta</taxon>
        <taxon>Spermatophyta</taxon>
        <taxon>Magnoliopsida</taxon>
        <taxon>eudicotyledons</taxon>
        <taxon>Gunneridae</taxon>
        <taxon>Pentapetalae</taxon>
        <taxon>asterids</taxon>
        <taxon>campanulids</taxon>
        <taxon>Asterales</taxon>
        <taxon>Asteraceae</taxon>
        <taxon>Asteroideae</taxon>
        <taxon>Heliantheae alliance</taxon>
        <taxon>Eupatorieae</taxon>
        <taxon>Mikania</taxon>
    </lineage>
</organism>
<proteinExistence type="predicted"/>
<dbReference type="Pfam" id="PF03004">
    <property type="entry name" value="Transposase_24"/>
    <property type="match status" value="1"/>
</dbReference>
<dbReference type="InterPro" id="IPR004252">
    <property type="entry name" value="Probable_transposase_24"/>
</dbReference>
<feature type="compositionally biased region" description="Acidic residues" evidence="1">
    <location>
        <begin position="21"/>
        <end position="30"/>
    </location>
</feature>
<dbReference type="AlphaFoldDB" id="A0A5N6NDZ9"/>
<evidence type="ECO:0000256" key="1">
    <source>
        <dbReference type="SAM" id="MobiDB-lite"/>
    </source>
</evidence>
<protein>
    <submittedName>
        <fullName evidence="2">Uncharacterized protein</fullName>
    </submittedName>
</protein>
<feature type="region of interest" description="Disordered" evidence="1">
    <location>
        <begin position="1"/>
        <end position="53"/>
    </location>
</feature>
<dbReference type="Proteomes" id="UP000326396">
    <property type="component" value="Linkage Group LG2"/>
</dbReference>
<feature type="compositionally biased region" description="Acidic residues" evidence="1">
    <location>
        <begin position="110"/>
        <end position="120"/>
    </location>
</feature>
<sequence>MKQKTVKRNSHARDVDYIPSAEDDSEDDDQQVGGSVVASKKQKRPQYIPPMSMNKVANLKKIRHMVTPNVSQKVSSTSNATKKNKTKQIVTMRDDDEDDEIFQGSRVDMEVDDVDQDDGYEDIDIGIAGRLHSNSYETGSQHESSDDDESTVGRRGPVAPTPLPEPRNREQIFIIHGEFSNQGKATRIIGETLQAFWSHPWTSWKDISKEDENRMFDLFKFMKKKVKNLLSRARNSAKKAACNANVKVGDDLSVIIPYKPRWMGSQIWEKLVEYWNTDDWKAKSSINASNRGKLIGVKHTLGSQTYVTLKRKADKLLGRPATVDEIWMQSHGKKGTRPLDKLLTSKGGERSQETGNLDEIDLQTTVKWVDTRAKDSLKSYKECVKKRYGDDASKQPLFDLDSWIQAVGGGKKAESMVLVTSVIHML</sequence>
<gene>
    <name evidence="2" type="ORF">E3N88_23078</name>
</gene>
<feature type="region of interest" description="Disordered" evidence="1">
    <location>
        <begin position="135"/>
        <end position="167"/>
    </location>
</feature>
<dbReference type="OrthoDB" id="1752401at2759"/>
<reference evidence="2 3" key="1">
    <citation type="submission" date="2019-05" db="EMBL/GenBank/DDBJ databases">
        <title>Mikania micrantha, genome provides insights into the molecular mechanism of rapid growth.</title>
        <authorList>
            <person name="Liu B."/>
        </authorList>
    </citation>
    <scope>NUCLEOTIDE SEQUENCE [LARGE SCALE GENOMIC DNA]</scope>
    <source>
        <strain evidence="2">NLD-2019</strain>
        <tissue evidence="2">Leaf</tissue>
    </source>
</reference>
<evidence type="ECO:0000313" key="2">
    <source>
        <dbReference type="EMBL" id="KAD4585477.1"/>
    </source>
</evidence>
<feature type="compositionally biased region" description="Basic residues" evidence="1">
    <location>
        <begin position="1"/>
        <end position="10"/>
    </location>
</feature>
<name>A0A5N6NDZ9_9ASTR</name>
<comment type="caution">
    <text evidence="2">The sequence shown here is derived from an EMBL/GenBank/DDBJ whole genome shotgun (WGS) entry which is preliminary data.</text>
</comment>
<keyword evidence="3" id="KW-1185">Reference proteome</keyword>
<dbReference type="EMBL" id="SZYD01000012">
    <property type="protein sequence ID" value="KAD4585477.1"/>
    <property type="molecule type" value="Genomic_DNA"/>
</dbReference>
<feature type="region of interest" description="Disordered" evidence="1">
    <location>
        <begin position="68"/>
        <end position="120"/>
    </location>
</feature>